<keyword evidence="2" id="KW-1185">Reference proteome</keyword>
<reference evidence="1" key="1">
    <citation type="submission" date="2019-03" db="EMBL/GenBank/DDBJ databases">
        <title>WGS assembly of Setaria viridis.</title>
        <authorList>
            <person name="Huang P."/>
            <person name="Jenkins J."/>
            <person name="Grimwood J."/>
            <person name="Barry K."/>
            <person name="Healey A."/>
            <person name="Mamidi S."/>
            <person name="Sreedasyam A."/>
            <person name="Shu S."/>
            <person name="Feldman M."/>
            <person name="Wu J."/>
            <person name="Yu Y."/>
            <person name="Chen C."/>
            <person name="Johnson J."/>
            <person name="Rokhsar D."/>
            <person name="Baxter I."/>
            <person name="Schmutz J."/>
            <person name="Brutnell T."/>
            <person name="Kellogg E."/>
        </authorList>
    </citation>
    <scope>NUCLEOTIDE SEQUENCE [LARGE SCALE GENOMIC DNA]</scope>
</reference>
<dbReference type="Proteomes" id="UP000298652">
    <property type="component" value="Chromosome 9"/>
</dbReference>
<name>A0A4V6D4K1_SETVI</name>
<organism evidence="1 2">
    <name type="scientific">Setaria viridis</name>
    <name type="common">Green bristlegrass</name>
    <name type="synonym">Setaria italica subsp. viridis</name>
    <dbReference type="NCBI Taxonomy" id="4556"/>
    <lineage>
        <taxon>Eukaryota</taxon>
        <taxon>Viridiplantae</taxon>
        <taxon>Streptophyta</taxon>
        <taxon>Embryophyta</taxon>
        <taxon>Tracheophyta</taxon>
        <taxon>Spermatophyta</taxon>
        <taxon>Magnoliopsida</taxon>
        <taxon>Liliopsida</taxon>
        <taxon>Poales</taxon>
        <taxon>Poaceae</taxon>
        <taxon>PACMAD clade</taxon>
        <taxon>Panicoideae</taxon>
        <taxon>Panicodae</taxon>
        <taxon>Paniceae</taxon>
        <taxon>Cenchrinae</taxon>
        <taxon>Setaria</taxon>
    </lineage>
</organism>
<accession>A0A4V6D4K1</accession>
<gene>
    <name evidence="1" type="ORF">SEVIR_9G295100v2</name>
</gene>
<proteinExistence type="predicted"/>
<sequence length="80" mass="8795">MLYPSVRKKTLNDTIHDEPLARLPPLPLSGDTTFPSARAARTDCCCAGRSLLAAPSRTPQMEDRELIDGKNLYSSVLLHT</sequence>
<dbReference type="Gramene" id="TKV94445">
    <property type="protein sequence ID" value="TKV94445"/>
    <property type="gene ID" value="SEVIR_9G295100v2"/>
</dbReference>
<dbReference type="EMBL" id="CM016560">
    <property type="protein sequence ID" value="TKV94445.1"/>
    <property type="molecule type" value="Genomic_DNA"/>
</dbReference>
<evidence type="ECO:0000313" key="1">
    <source>
        <dbReference type="EMBL" id="TKV94445.1"/>
    </source>
</evidence>
<dbReference type="AlphaFoldDB" id="A0A4V6D4K1"/>
<evidence type="ECO:0000313" key="2">
    <source>
        <dbReference type="Proteomes" id="UP000298652"/>
    </source>
</evidence>
<protein>
    <submittedName>
        <fullName evidence="1">Uncharacterized protein</fullName>
    </submittedName>
</protein>